<keyword evidence="8 13" id="KW-0675">Receptor</keyword>
<dbReference type="InterPro" id="IPR038550">
    <property type="entry name" value="GPCR_3_9-Cys_sf"/>
</dbReference>
<dbReference type="InterPro" id="IPR017979">
    <property type="entry name" value="GPCR_3_CS"/>
</dbReference>
<dbReference type="PROSITE" id="PS50259">
    <property type="entry name" value="G_PROTEIN_RECEP_F3_4"/>
    <property type="match status" value="1"/>
</dbReference>
<dbReference type="Pfam" id="PF07562">
    <property type="entry name" value="NCD3G"/>
    <property type="match status" value="1"/>
</dbReference>
<dbReference type="PRINTS" id="PR00593">
    <property type="entry name" value="MTABOTROPICR"/>
</dbReference>
<keyword evidence="7 11" id="KW-0472">Membrane</keyword>
<dbReference type="InterPro" id="IPR000337">
    <property type="entry name" value="GPCR_3"/>
</dbReference>
<feature type="transmembrane region" description="Helical" evidence="11">
    <location>
        <begin position="804"/>
        <end position="825"/>
    </location>
</feature>
<feature type="transmembrane region" description="Helical" evidence="11">
    <location>
        <begin position="716"/>
        <end position="743"/>
    </location>
</feature>
<evidence type="ECO:0000256" key="6">
    <source>
        <dbReference type="ARBA" id="ARBA00023040"/>
    </source>
</evidence>
<dbReference type="FunFam" id="3.40.50.2300:FF:000145">
    <property type="entry name" value="Glutamate receptor, metabotropic"/>
    <property type="match status" value="1"/>
</dbReference>
<dbReference type="AlphaFoldDB" id="A0A9Q0YGC0"/>
<dbReference type="Pfam" id="PF00003">
    <property type="entry name" value="7tm_3"/>
    <property type="match status" value="1"/>
</dbReference>
<evidence type="ECO:0000259" key="12">
    <source>
        <dbReference type="PROSITE" id="PS50259"/>
    </source>
</evidence>
<feature type="transmembrane region" description="Helical" evidence="11">
    <location>
        <begin position="609"/>
        <end position="632"/>
    </location>
</feature>
<comment type="similarity">
    <text evidence="2">Belongs to the G-protein coupled receptor 3 family.</text>
</comment>
<dbReference type="GO" id="GO:0004930">
    <property type="term" value="F:G protein-coupled receptor activity"/>
    <property type="evidence" value="ECO:0007669"/>
    <property type="project" value="UniProtKB-KW"/>
</dbReference>
<dbReference type="InterPro" id="IPR028082">
    <property type="entry name" value="Peripla_BP_I"/>
</dbReference>
<reference evidence="13" key="1">
    <citation type="submission" date="2021-10" db="EMBL/GenBank/DDBJ databases">
        <title>Tropical sea cucumber genome reveals ecological adaptation and Cuvierian tubules defense mechanism.</title>
        <authorList>
            <person name="Chen T."/>
        </authorList>
    </citation>
    <scope>NUCLEOTIDE SEQUENCE</scope>
    <source>
        <strain evidence="13">Nanhai2018</strain>
        <tissue evidence="13">Muscle</tissue>
    </source>
</reference>
<evidence type="ECO:0000313" key="13">
    <source>
        <dbReference type="EMBL" id="KAJ8021489.1"/>
    </source>
</evidence>
<accession>A0A9Q0YGC0</accession>
<evidence type="ECO:0000256" key="4">
    <source>
        <dbReference type="ARBA" id="ARBA00022692"/>
    </source>
</evidence>
<keyword evidence="9" id="KW-0325">Glycoprotein</keyword>
<evidence type="ECO:0000256" key="11">
    <source>
        <dbReference type="SAM" id="Phobius"/>
    </source>
</evidence>
<dbReference type="Pfam" id="PF01094">
    <property type="entry name" value="ANF_receptor"/>
    <property type="match status" value="1"/>
</dbReference>
<evidence type="ECO:0000256" key="7">
    <source>
        <dbReference type="ARBA" id="ARBA00023136"/>
    </source>
</evidence>
<dbReference type="InterPro" id="IPR001828">
    <property type="entry name" value="ANF_lig-bd_rcpt"/>
</dbReference>
<dbReference type="InterPro" id="IPR050726">
    <property type="entry name" value="mGluR"/>
</dbReference>
<dbReference type="InterPro" id="IPR000162">
    <property type="entry name" value="GPCR_3_mtglu_rcpt"/>
</dbReference>
<keyword evidence="3" id="KW-1003">Cell membrane</keyword>
<dbReference type="PRINTS" id="PR00248">
    <property type="entry name" value="GPCRMGR"/>
</dbReference>
<dbReference type="GO" id="GO:0005886">
    <property type="term" value="C:plasma membrane"/>
    <property type="evidence" value="ECO:0007669"/>
    <property type="project" value="UniProtKB-SubCell"/>
</dbReference>
<evidence type="ECO:0000256" key="5">
    <source>
        <dbReference type="ARBA" id="ARBA00022989"/>
    </source>
</evidence>
<gene>
    <name evidence="13" type="ORF">HOLleu_38718</name>
</gene>
<comment type="caution">
    <text evidence="13">The sequence shown here is derived from an EMBL/GenBank/DDBJ whole genome shotgun (WGS) entry which is preliminary data.</text>
</comment>
<keyword evidence="6" id="KW-0297">G-protein coupled receptor</keyword>
<evidence type="ECO:0000256" key="1">
    <source>
        <dbReference type="ARBA" id="ARBA00004651"/>
    </source>
</evidence>
<dbReference type="CDD" id="cd06362">
    <property type="entry name" value="PBP1_mGluR"/>
    <property type="match status" value="1"/>
</dbReference>
<proteinExistence type="inferred from homology"/>
<keyword evidence="14" id="KW-1185">Reference proteome</keyword>
<evidence type="ECO:0000256" key="8">
    <source>
        <dbReference type="ARBA" id="ARBA00023170"/>
    </source>
</evidence>
<feature type="transmembrane region" description="Helical" evidence="11">
    <location>
        <begin position="671"/>
        <end position="695"/>
    </location>
</feature>
<feature type="transmembrane region" description="Helical" evidence="11">
    <location>
        <begin position="647"/>
        <end position="665"/>
    </location>
</feature>
<comment type="subcellular location">
    <subcellularLocation>
        <location evidence="1">Cell membrane</location>
        <topology evidence="1">Multi-pass membrane protein</topology>
    </subcellularLocation>
</comment>
<keyword evidence="10" id="KW-0807">Transducer</keyword>
<dbReference type="PANTHER" id="PTHR24060">
    <property type="entry name" value="METABOTROPIC GLUTAMATE RECEPTOR"/>
    <property type="match status" value="1"/>
</dbReference>
<evidence type="ECO:0000256" key="9">
    <source>
        <dbReference type="ARBA" id="ARBA00023180"/>
    </source>
</evidence>
<organism evidence="13 14">
    <name type="scientific">Holothuria leucospilota</name>
    <name type="common">Black long sea cucumber</name>
    <name type="synonym">Mertensiothuria leucospilota</name>
    <dbReference type="NCBI Taxonomy" id="206669"/>
    <lineage>
        <taxon>Eukaryota</taxon>
        <taxon>Metazoa</taxon>
        <taxon>Echinodermata</taxon>
        <taxon>Eleutherozoa</taxon>
        <taxon>Echinozoa</taxon>
        <taxon>Holothuroidea</taxon>
        <taxon>Aspidochirotacea</taxon>
        <taxon>Aspidochirotida</taxon>
        <taxon>Holothuriidae</taxon>
        <taxon>Holothuria</taxon>
    </lineage>
</organism>
<keyword evidence="5 11" id="KW-1133">Transmembrane helix</keyword>
<dbReference type="Proteomes" id="UP001152320">
    <property type="component" value="Chromosome 21"/>
</dbReference>
<dbReference type="SUPFAM" id="SSF53822">
    <property type="entry name" value="Periplasmic binding protein-like I"/>
    <property type="match status" value="1"/>
</dbReference>
<feature type="domain" description="G-protein coupled receptors family 3 profile" evidence="12">
    <location>
        <begin position="609"/>
        <end position="868"/>
    </location>
</feature>
<dbReference type="InterPro" id="IPR011500">
    <property type="entry name" value="GPCR_3_9-Cys_dom"/>
</dbReference>
<sequence>MDFKATVPYLNMNKHIALWYVLLWGVSINSRGNILEVNGTTNSLYIKGDIMLGGLFQIHRSSDNDTCGPLSPQSHMQALETMVYVVRKINQNDTFLRGFRLGVLAFDDCSQEAYSLEQAVHFVDGSDFFMNKIEKDKKHEIVCSNGTDEESGLPNGQRNTAYNVAGVVGAAASVNSIQVANLLKLFKIPQISYWSTSPDLSNKDRYPYFFRTVPPDHHQARAMIEILRYFNWTYVTVIHENSNYGIRGAEEVQRLAREYGICIAATEMLPRDGGKSGEEEYDGIVKRLNRRPKARVVILWTAESTIPLLLQAIKKSGEKNRFIFLGSDGWSGRRYSTEHNEKILEGAITVQPMADPIRDFDNYLAELHPSEHSQTNPWFDEFWEMHFNCSLGHRGEETKLATTQRYVEPCNPSDRLSASNFKQDGQLQFVATAVLAMAHALNNIHRDFCGNVSGLCPAMKPLEGHTLQAYLRNVTFQDMNGSKFSFDQNGDGPPRYRILNYQQTTPGNFSYVNVGVFDQYTLNIKEELMKFKLDDPNYPESVCSPECAQGERKITKNGDLCCWICVPCLKNQFLENETTCSDCEPGYMPTENKTGCEELMTVYIEIDNVAIITLIFATAGITITTFIAVVLIKNRSTPVVKASSRELCFPLLIGVFICYCSTFLYYVTPPTATICGVQLFVMGLGFALCYSAILVKTNRVHRIFHAGRSTAKRPDFISPVSQLIITGILAGIQAILSFVYMVAAPPGPKQYVVPGENVVVVACGNLSGMSLALGMAFPLLLMIMCTIYALLTRKIPSQYSEAKLIGFTMYTTCVIWLAMVPIYVVTSTRVRPLISTINFAICLSCTVCLVCLFIPRVYIILCRPERNVKASNGFRAHGTKHTMVLSQSAISNADFFSDTEAVGKDMTSIS</sequence>
<dbReference type="FunFam" id="2.10.50.30:FF:000001">
    <property type="entry name" value="metabotropic glutamate receptor 1"/>
    <property type="match status" value="1"/>
</dbReference>
<evidence type="ECO:0000256" key="3">
    <source>
        <dbReference type="ARBA" id="ARBA00022475"/>
    </source>
</evidence>
<dbReference type="InterPro" id="IPR017978">
    <property type="entry name" value="GPCR_3_C"/>
</dbReference>
<dbReference type="OrthoDB" id="425344at2759"/>
<protein>
    <submittedName>
        <fullName evidence="13">Metabotropic glutamate receptor 3</fullName>
    </submittedName>
</protein>
<keyword evidence="4 11" id="KW-0812">Transmembrane</keyword>
<feature type="transmembrane region" description="Helical" evidence="11">
    <location>
        <begin position="771"/>
        <end position="792"/>
    </location>
</feature>
<dbReference type="EMBL" id="JAIZAY010000021">
    <property type="protein sequence ID" value="KAJ8021489.1"/>
    <property type="molecule type" value="Genomic_DNA"/>
</dbReference>
<evidence type="ECO:0000256" key="10">
    <source>
        <dbReference type="ARBA" id="ARBA00023224"/>
    </source>
</evidence>
<name>A0A9Q0YGC0_HOLLE</name>
<feature type="transmembrane region" description="Helical" evidence="11">
    <location>
        <begin position="837"/>
        <end position="859"/>
    </location>
</feature>
<dbReference type="Gene3D" id="2.10.50.30">
    <property type="entry name" value="GPCR, family 3, nine cysteines domain"/>
    <property type="match status" value="1"/>
</dbReference>
<dbReference type="Gene3D" id="3.40.50.2300">
    <property type="match status" value="2"/>
</dbReference>
<evidence type="ECO:0000256" key="2">
    <source>
        <dbReference type="ARBA" id="ARBA00007242"/>
    </source>
</evidence>
<evidence type="ECO:0000313" key="14">
    <source>
        <dbReference type="Proteomes" id="UP001152320"/>
    </source>
</evidence>
<dbReference type="PROSITE" id="PS00980">
    <property type="entry name" value="G_PROTEIN_RECEP_F3_2"/>
    <property type="match status" value="1"/>
</dbReference>